<evidence type="ECO:0000313" key="2">
    <source>
        <dbReference type="Proteomes" id="UP001465668"/>
    </source>
</evidence>
<protein>
    <submittedName>
        <fullName evidence="1">Uncharacterized protein</fullName>
    </submittedName>
</protein>
<evidence type="ECO:0000313" key="1">
    <source>
        <dbReference type="EMBL" id="KAK9773019.1"/>
    </source>
</evidence>
<reference evidence="1 2" key="1">
    <citation type="submission" date="2024-02" db="EMBL/GenBank/DDBJ databases">
        <title>First draft genome assembly of two strains of Seiridium cardinale.</title>
        <authorList>
            <person name="Emiliani G."/>
            <person name="Scali E."/>
        </authorList>
    </citation>
    <scope>NUCLEOTIDE SEQUENCE [LARGE SCALE GENOMIC DNA]</scope>
    <source>
        <strain evidence="1 2">BM-138-000479</strain>
    </source>
</reference>
<gene>
    <name evidence="1" type="ORF">SCAR479_10349</name>
</gene>
<keyword evidence="2" id="KW-1185">Reference proteome</keyword>
<accession>A0ABR2XH50</accession>
<proteinExistence type="predicted"/>
<name>A0ABR2XH50_9PEZI</name>
<sequence>MTIRPARAHDAQGFTPILAGLAAGSPLRALSAEAAKMKTGARVDLSKANKDTQIGTPTPSDRGVRETELKKGFIPLGRGRRDHTLLLTMAARRFGFFGLAFRAGFFSPSHSADAAFLQE</sequence>
<comment type="caution">
    <text evidence="1">The sequence shown here is derived from an EMBL/GenBank/DDBJ whole genome shotgun (WGS) entry which is preliminary data.</text>
</comment>
<dbReference type="EMBL" id="JARVKM010000055">
    <property type="protein sequence ID" value="KAK9773019.1"/>
    <property type="molecule type" value="Genomic_DNA"/>
</dbReference>
<dbReference type="Proteomes" id="UP001465668">
    <property type="component" value="Unassembled WGS sequence"/>
</dbReference>
<organism evidence="1 2">
    <name type="scientific">Seiridium cardinale</name>
    <dbReference type="NCBI Taxonomy" id="138064"/>
    <lineage>
        <taxon>Eukaryota</taxon>
        <taxon>Fungi</taxon>
        <taxon>Dikarya</taxon>
        <taxon>Ascomycota</taxon>
        <taxon>Pezizomycotina</taxon>
        <taxon>Sordariomycetes</taxon>
        <taxon>Xylariomycetidae</taxon>
        <taxon>Amphisphaeriales</taxon>
        <taxon>Sporocadaceae</taxon>
        <taxon>Seiridium</taxon>
    </lineage>
</organism>